<name>A0AAN9FWB3_CLITE</name>
<keyword evidence="3" id="KW-0203">Cytokinin biosynthesis</keyword>
<comment type="similarity">
    <text evidence="1">Belongs to the IPP transferase family.</text>
</comment>
<dbReference type="GO" id="GO:0006400">
    <property type="term" value="P:tRNA modification"/>
    <property type="evidence" value="ECO:0007669"/>
    <property type="project" value="TreeGrafter"/>
</dbReference>
<keyword evidence="7" id="KW-1185">Reference proteome</keyword>
<evidence type="ECO:0000313" key="6">
    <source>
        <dbReference type="EMBL" id="KAK7280470.1"/>
    </source>
</evidence>
<protein>
    <recommendedName>
        <fullName evidence="8">Adenylate isopentenyltransferase</fullName>
    </recommendedName>
</protein>
<evidence type="ECO:0000256" key="2">
    <source>
        <dbReference type="ARBA" id="ARBA00022679"/>
    </source>
</evidence>
<dbReference type="PANTHER" id="PTHR11088:SF86">
    <property type="entry name" value="ADENYLATE ISOPENTENYLTRANSFERASE 4-RELATED"/>
    <property type="match status" value="1"/>
</dbReference>
<evidence type="ECO:0000256" key="1">
    <source>
        <dbReference type="ARBA" id="ARBA00005842"/>
    </source>
</evidence>
<dbReference type="GO" id="GO:0052381">
    <property type="term" value="F:tRNA dimethylallyltransferase activity"/>
    <property type="evidence" value="ECO:0007669"/>
    <property type="project" value="TreeGrafter"/>
</dbReference>
<dbReference type="Gene3D" id="1.10.287.890">
    <property type="entry name" value="Crystal structure of tRNA isopentenylpyrophosphate transferase (bh2366) domain"/>
    <property type="match status" value="1"/>
</dbReference>
<dbReference type="Proteomes" id="UP001359559">
    <property type="component" value="Unassembled WGS sequence"/>
</dbReference>
<comment type="caution">
    <text evidence="6">The sequence shown here is derived from an EMBL/GenBank/DDBJ whole genome shotgun (WGS) entry which is preliminary data.</text>
</comment>
<reference evidence="6 7" key="1">
    <citation type="submission" date="2024-01" db="EMBL/GenBank/DDBJ databases">
        <title>The genomes of 5 underutilized Papilionoideae crops provide insights into root nodulation and disease resistance.</title>
        <authorList>
            <person name="Yuan L."/>
        </authorList>
    </citation>
    <scope>NUCLEOTIDE SEQUENCE [LARGE SCALE GENOMIC DNA]</scope>
    <source>
        <strain evidence="6">LY-2023</strain>
        <tissue evidence="6">Leaf</tissue>
    </source>
</reference>
<evidence type="ECO:0000256" key="4">
    <source>
        <dbReference type="ARBA" id="ARBA00022741"/>
    </source>
</evidence>
<proteinExistence type="inferred from homology"/>
<accession>A0AAN9FWB3</accession>
<dbReference type="EMBL" id="JAYKXN010000006">
    <property type="protein sequence ID" value="KAK7280470.1"/>
    <property type="molecule type" value="Genomic_DNA"/>
</dbReference>
<evidence type="ECO:0000256" key="3">
    <source>
        <dbReference type="ARBA" id="ARBA00022712"/>
    </source>
</evidence>
<dbReference type="AlphaFoldDB" id="A0AAN9FWB3"/>
<organism evidence="6 7">
    <name type="scientific">Clitoria ternatea</name>
    <name type="common">Butterfly pea</name>
    <dbReference type="NCBI Taxonomy" id="43366"/>
    <lineage>
        <taxon>Eukaryota</taxon>
        <taxon>Viridiplantae</taxon>
        <taxon>Streptophyta</taxon>
        <taxon>Embryophyta</taxon>
        <taxon>Tracheophyta</taxon>
        <taxon>Spermatophyta</taxon>
        <taxon>Magnoliopsida</taxon>
        <taxon>eudicotyledons</taxon>
        <taxon>Gunneridae</taxon>
        <taxon>Pentapetalae</taxon>
        <taxon>rosids</taxon>
        <taxon>fabids</taxon>
        <taxon>Fabales</taxon>
        <taxon>Fabaceae</taxon>
        <taxon>Papilionoideae</taxon>
        <taxon>50 kb inversion clade</taxon>
        <taxon>NPAAA clade</taxon>
        <taxon>indigoferoid/millettioid clade</taxon>
        <taxon>Phaseoleae</taxon>
        <taxon>Clitoria</taxon>
    </lineage>
</organism>
<dbReference type="InterPro" id="IPR027417">
    <property type="entry name" value="P-loop_NTPase"/>
</dbReference>
<dbReference type="SUPFAM" id="SSF52540">
    <property type="entry name" value="P-loop containing nucleoside triphosphate hydrolases"/>
    <property type="match status" value="1"/>
</dbReference>
<dbReference type="InterPro" id="IPR039657">
    <property type="entry name" value="Dimethylallyltransferase"/>
</dbReference>
<sequence length="351" mass="40232">MCTHALFSLSSVSPLPHTFFFLPMRLSIFPPHPYHTPYHYHYHYRYHSPIKFHHKEDRHRRKDKVVVIMGATGSGKSRLSIDLATLFPFSEIINSDKMQVYKGLDITTNKIPLHQRRGVPHHLLGDVDPSLGDFSPADFRRRASHLISDITSRNNLPILVGGSNSFVHALLARNFNPKINVFDDVAASPSSELMYKCCFLWVHISFPVLSVYLLKRVDDMLDSGMVDELARFFLDEACPTRTGFGLRKAIGVPEFDRFFKAYPPGYKGDDDSPRERAYGEAVRAIKDNTCQLAKRQIGKILRLKRAGWDLRRIDATEVFRAVLTSRGGSDDMWERQVLEPSVKIVKRFLME</sequence>
<keyword evidence="5" id="KW-0067">ATP-binding</keyword>
<evidence type="ECO:0008006" key="8">
    <source>
        <dbReference type="Google" id="ProtNLM"/>
    </source>
</evidence>
<evidence type="ECO:0000256" key="5">
    <source>
        <dbReference type="ARBA" id="ARBA00022840"/>
    </source>
</evidence>
<dbReference type="GO" id="GO:0005739">
    <property type="term" value="C:mitochondrion"/>
    <property type="evidence" value="ECO:0007669"/>
    <property type="project" value="TreeGrafter"/>
</dbReference>
<dbReference type="GO" id="GO:0009824">
    <property type="term" value="F:AMP dimethylallyltransferase activity"/>
    <property type="evidence" value="ECO:0007669"/>
    <property type="project" value="TreeGrafter"/>
</dbReference>
<dbReference type="GO" id="GO:0009691">
    <property type="term" value="P:cytokinin biosynthetic process"/>
    <property type="evidence" value="ECO:0007669"/>
    <property type="project" value="UniProtKB-KW"/>
</dbReference>
<evidence type="ECO:0000313" key="7">
    <source>
        <dbReference type="Proteomes" id="UP001359559"/>
    </source>
</evidence>
<dbReference type="PANTHER" id="PTHR11088">
    <property type="entry name" value="TRNA DIMETHYLALLYLTRANSFERASE"/>
    <property type="match status" value="1"/>
</dbReference>
<dbReference type="Pfam" id="PF01715">
    <property type="entry name" value="IPPT"/>
    <property type="match status" value="2"/>
</dbReference>
<keyword evidence="4" id="KW-0547">Nucleotide-binding</keyword>
<gene>
    <name evidence="6" type="ORF">RJT34_25534</name>
</gene>
<dbReference type="GO" id="GO:0005524">
    <property type="term" value="F:ATP binding"/>
    <property type="evidence" value="ECO:0007669"/>
    <property type="project" value="UniProtKB-KW"/>
</dbReference>
<keyword evidence="2" id="KW-0808">Transferase</keyword>
<dbReference type="Gene3D" id="3.40.50.300">
    <property type="entry name" value="P-loop containing nucleotide triphosphate hydrolases"/>
    <property type="match status" value="1"/>
</dbReference>